<accession>A0ABU9UCW8</accession>
<dbReference type="PANTHER" id="PTHR33867">
    <property type="entry name" value="RIBOSOME MATURATION FACTOR RIMP"/>
    <property type="match status" value="1"/>
</dbReference>
<dbReference type="InterPro" id="IPR035956">
    <property type="entry name" value="RimP_N_sf"/>
</dbReference>
<comment type="similarity">
    <text evidence="1">Belongs to the RimP family.</text>
</comment>
<evidence type="ECO:0000313" key="3">
    <source>
        <dbReference type="Proteomes" id="UP001466331"/>
    </source>
</evidence>
<dbReference type="InterPro" id="IPR003728">
    <property type="entry name" value="Ribosome_maturation_RimP"/>
</dbReference>
<reference evidence="2 3" key="1">
    <citation type="submission" date="2024-03" db="EMBL/GenBank/DDBJ databases">
        <title>Ignisphaera cupida sp. nov., a hyperthermophilic hydrolytic archaeon from a hot spring of Kamchatka, and proposal of Ignisphaeraceae fam. nov.</title>
        <authorList>
            <person name="Podosokorskaya O.A."/>
            <person name="Elcheninov A.G."/>
            <person name="Maltseva A.I."/>
            <person name="Zayulina K.S."/>
            <person name="Novikov A."/>
            <person name="Merkel A.Y."/>
        </authorList>
    </citation>
    <scope>NUCLEOTIDE SEQUENCE [LARGE SCALE GENOMIC DNA]</scope>
    <source>
        <strain evidence="2 3">38H-sp</strain>
    </source>
</reference>
<evidence type="ECO:0000256" key="1">
    <source>
        <dbReference type="HAMAP-Rule" id="MF_01077"/>
    </source>
</evidence>
<gene>
    <name evidence="1" type="primary">rimP</name>
    <name evidence="2" type="ORF">WKV44_04580</name>
</gene>
<proteinExistence type="inferred from homology"/>
<organism evidence="2 3">
    <name type="scientific">Rarispira pelagica</name>
    <dbReference type="NCBI Taxonomy" id="3141764"/>
    <lineage>
        <taxon>Bacteria</taxon>
        <taxon>Pseudomonadati</taxon>
        <taxon>Spirochaetota</taxon>
        <taxon>Spirochaetia</taxon>
        <taxon>Winmispirales</taxon>
        <taxon>Winmispiraceae</taxon>
        <taxon>Rarispira</taxon>
    </lineage>
</organism>
<dbReference type="RefSeq" id="WP_420069265.1">
    <property type="nucleotide sequence ID" value="NZ_JBCHKQ010000002.1"/>
</dbReference>
<dbReference type="Proteomes" id="UP001466331">
    <property type="component" value="Unassembled WGS sequence"/>
</dbReference>
<keyword evidence="3" id="KW-1185">Reference proteome</keyword>
<comment type="subcellular location">
    <subcellularLocation>
        <location evidence="1">Cytoplasm</location>
    </subcellularLocation>
</comment>
<sequence>MLTRRIFSPHEQKLFDSFYKILQGKKVDIVELSCKAKKGSYHIELVISAENLTVDKCADITRLLRPVAEVVLDTPDVSMDVMSPGINRKLRSLDEFYIFINRGIRVFTEDGNWISGVLTSVTDESIRIEKKGSSFDVPVAGILKAKLDYLEEA</sequence>
<name>A0ABU9UCW8_9SPIR</name>
<comment type="caution">
    <text evidence="2">The sequence shown here is derived from an EMBL/GenBank/DDBJ whole genome shotgun (WGS) entry which is preliminary data.</text>
</comment>
<dbReference type="HAMAP" id="MF_01077">
    <property type="entry name" value="RimP"/>
    <property type="match status" value="1"/>
</dbReference>
<dbReference type="SUPFAM" id="SSF75420">
    <property type="entry name" value="YhbC-like, N-terminal domain"/>
    <property type="match status" value="1"/>
</dbReference>
<dbReference type="PANTHER" id="PTHR33867:SF1">
    <property type="entry name" value="RIBOSOME MATURATION FACTOR RIMP"/>
    <property type="match status" value="1"/>
</dbReference>
<comment type="function">
    <text evidence="1">Required for maturation of 30S ribosomal subunits.</text>
</comment>
<keyword evidence="1" id="KW-0690">Ribosome biogenesis</keyword>
<evidence type="ECO:0000313" key="2">
    <source>
        <dbReference type="EMBL" id="MEM5947815.1"/>
    </source>
</evidence>
<keyword evidence="1" id="KW-0963">Cytoplasm</keyword>
<protein>
    <recommendedName>
        <fullName evidence="1">Ribosome maturation factor RimP</fullName>
    </recommendedName>
</protein>
<dbReference type="EMBL" id="JBCHKQ010000002">
    <property type="protein sequence ID" value="MEM5947815.1"/>
    <property type="molecule type" value="Genomic_DNA"/>
</dbReference>